<dbReference type="GeneTree" id="ENSGT00390000002827"/>
<proteinExistence type="predicted"/>
<protein>
    <submittedName>
        <fullName evidence="2">Proline and glutamate rich with coiled coil 1</fullName>
    </submittedName>
</protein>
<dbReference type="RefSeq" id="XP_028905126.1">
    <property type="nucleotide sequence ID" value="XM_029049293.2"/>
</dbReference>
<reference evidence="2" key="2">
    <citation type="submission" date="2025-09" db="UniProtKB">
        <authorList>
            <consortium name="Ensembl"/>
        </authorList>
    </citation>
    <scope>IDENTIFICATION</scope>
    <source>
        <strain evidence="2">Glennie</strain>
    </source>
</reference>
<sequence>MAAGVLRNPADFWFPAPFYQPFLHCTETDLADTTEEEEEEEEEDEEGENEEDGEEEEEELEGGRGLGGENPGETWSPGGAEVTLRLLRFSEFISGDIQRYFGRKSGGEALDAGCGSQGGCLVRLAGAELDSTPLVPTAPGRACHGEDPPARLPPRAPRPGDGPGRLGPLADLFEFGLGCSGPPDGSAGPNGGRRLRLERKYGRIRPMRKRELPASFWTEPAPAPAPGALGLPHADPPDFSDLLATWTSDSGHELSGGNTREPGRPAGEADQVNAA</sequence>
<gene>
    <name evidence="2" type="primary">PERCC1</name>
</gene>
<dbReference type="Bgee" id="ENSOANG00000038628">
    <property type="expression patterns" value="Expressed in cerebellum and 5 other cell types or tissues"/>
</dbReference>
<dbReference type="InterPro" id="IPR053819">
    <property type="entry name" value="TEADIR3_omega_loop"/>
</dbReference>
<evidence type="ECO:0000313" key="3">
    <source>
        <dbReference type="Proteomes" id="UP000002279"/>
    </source>
</evidence>
<dbReference type="AlphaFoldDB" id="A0A6I8NY09"/>
<organism evidence="2 3">
    <name type="scientific">Ornithorhynchus anatinus</name>
    <name type="common">Duckbill platypus</name>
    <dbReference type="NCBI Taxonomy" id="9258"/>
    <lineage>
        <taxon>Eukaryota</taxon>
        <taxon>Metazoa</taxon>
        <taxon>Chordata</taxon>
        <taxon>Craniata</taxon>
        <taxon>Vertebrata</taxon>
        <taxon>Euteleostomi</taxon>
        <taxon>Mammalia</taxon>
        <taxon>Monotremata</taxon>
        <taxon>Ornithorhynchidae</taxon>
        <taxon>Ornithorhynchus</taxon>
    </lineage>
</organism>
<keyword evidence="3" id="KW-1185">Reference proteome</keyword>
<dbReference type="Ensembl" id="ENSOANT00000072744.1">
    <property type="protein sequence ID" value="ENSOANP00000046260.1"/>
    <property type="gene ID" value="ENSOANG00000038628.1"/>
</dbReference>
<dbReference type="KEGG" id="oaa:114806115"/>
<dbReference type="OrthoDB" id="10065076at2759"/>
<dbReference type="GeneID" id="114806115"/>
<evidence type="ECO:0000256" key="1">
    <source>
        <dbReference type="SAM" id="MobiDB-lite"/>
    </source>
</evidence>
<dbReference type="Proteomes" id="UP000002279">
    <property type="component" value="Unplaced"/>
</dbReference>
<name>A0A6I8NY09_ORNAN</name>
<dbReference type="OMA" id="SWSTEAC"/>
<feature type="region of interest" description="Disordered" evidence="1">
    <location>
        <begin position="138"/>
        <end position="164"/>
    </location>
</feature>
<evidence type="ECO:0000313" key="2">
    <source>
        <dbReference type="Ensembl" id="ENSOANP00000046260.1"/>
    </source>
</evidence>
<dbReference type="Pfam" id="PF15238">
    <property type="entry name" value="TEADIR3"/>
    <property type="match status" value="1"/>
</dbReference>
<reference evidence="2" key="1">
    <citation type="submission" date="2025-08" db="UniProtKB">
        <authorList>
            <consortium name="Ensembl"/>
        </authorList>
    </citation>
    <scope>IDENTIFICATION</scope>
    <source>
        <strain evidence="2">Glennie</strain>
    </source>
</reference>
<accession>A0A6I8NY09</accession>
<dbReference type="InParanoid" id="A0A6I8NY09"/>
<dbReference type="CTD" id="105371045"/>
<feature type="compositionally biased region" description="Acidic residues" evidence="1">
    <location>
        <begin position="29"/>
        <end position="60"/>
    </location>
</feature>
<feature type="region of interest" description="Disordered" evidence="1">
    <location>
        <begin position="28"/>
        <end position="78"/>
    </location>
</feature>
<feature type="region of interest" description="Disordered" evidence="1">
    <location>
        <begin position="212"/>
        <end position="275"/>
    </location>
</feature>